<dbReference type="InterPro" id="IPR031654">
    <property type="entry name" value="Capsid_N"/>
</dbReference>
<dbReference type="SUPFAM" id="SSF49749">
    <property type="entry name" value="Group II dsDNA viruses VP"/>
    <property type="match status" value="2"/>
</dbReference>
<dbReference type="Pfam" id="PF16903">
    <property type="entry name" value="Capsid_N"/>
    <property type="match status" value="1"/>
</dbReference>
<dbReference type="AlphaFoldDB" id="A0A6C0BBP4"/>
<name>A0A6C0BBP4_9ZZZZ</name>
<organism evidence="3">
    <name type="scientific">viral metagenome</name>
    <dbReference type="NCBI Taxonomy" id="1070528"/>
    <lineage>
        <taxon>unclassified sequences</taxon>
        <taxon>metagenomes</taxon>
        <taxon>organismal metagenomes</taxon>
    </lineage>
</organism>
<dbReference type="InterPro" id="IPR016112">
    <property type="entry name" value="VP_dsDNA_II"/>
</dbReference>
<dbReference type="Gene3D" id="2.70.9.20">
    <property type="entry name" value="Major capsid protein Vp54"/>
    <property type="match status" value="1"/>
</dbReference>
<dbReference type="Gene3D" id="2.70.9.10">
    <property type="entry name" value="Adenovirus Type 2 Hexon, domain 4"/>
    <property type="match status" value="1"/>
</dbReference>
<feature type="domain" description="Major capsid protein N-terminal" evidence="2">
    <location>
        <begin position="54"/>
        <end position="238"/>
    </location>
</feature>
<evidence type="ECO:0000259" key="1">
    <source>
        <dbReference type="Pfam" id="PF04451"/>
    </source>
</evidence>
<reference evidence="3" key="1">
    <citation type="journal article" date="2020" name="Nature">
        <title>Giant virus diversity and host interactions through global metagenomics.</title>
        <authorList>
            <person name="Schulz F."/>
            <person name="Roux S."/>
            <person name="Paez-Espino D."/>
            <person name="Jungbluth S."/>
            <person name="Walsh D.A."/>
            <person name="Denef V.J."/>
            <person name="McMahon K.D."/>
            <person name="Konstantinidis K.T."/>
            <person name="Eloe-Fadrosh E.A."/>
            <person name="Kyrpides N.C."/>
            <person name="Woyke T."/>
        </authorList>
    </citation>
    <scope>NUCLEOTIDE SEQUENCE</scope>
    <source>
        <strain evidence="3">GVMAG-M-3300010158-60</strain>
    </source>
</reference>
<sequence>MERPGGDITTLLDLTPRDRQDNDFFPLNTNNTWFTRDSARRIIPATPLTADFSFRGPAAFGQRFTFDIGSVPCGDLVFGAALQIKLAHWLDATTLLHIQSGRYVYETPAEAWFYANSLGTSIIQKAELEIDGKTIEEIDGDFINVFSRLYCDLNTQLGLAGDMGVTATPLTWDPSRIYPTENGVIHCPLPFFFMRTRLREALPMIAIKEGSMRIHITIRPFAECIRQLGGTRTTCSSTPLNSSITFIDTSFPFEQLVKIQTSLSAPPLETVRLVTFGSLLDGKVREAMLRAPFEIVHREVQTFYFTEPQKYIMSKNSANDTIRIALPLEANHPLEEIVWFVRRKDGLNNEWTNYSDALEVSGRAPAPLLVTAEVQANGVTLCQSDEGYFRDLIARVHKGGVVPYTSFIYGYPFARHPGAHQPSGTLNASRVQNLRLVLEVKGAGGVEWEVKVFCLGINWLRFQNGMANAIFED</sequence>
<feature type="domain" description="Major capsid protein C-terminal" evidence="1">
    <location>
        <begin position="310"/>
        <end position="467"/>
    </location>
</feature>
<evidence type="ECO:0008006" key="4">
    <source>
        <dbReference type="Google" id="ProtNLM"/>
    </source>
</evidence>
<dbReference type="EMBL" id="MN739110">
    <property type="protein sequence ID" value="QHS89470.1"/>
    <property type="molecule type" value="Genomic_DNA"/>
</dbReference>
<dbReference type="GO" id="GO:0005198">
    <property type="term" value="F:structural molecule activity"/>
    <property type="evidence" value="ECO:0007669"/>
    <property type="project" value="InterPro"/>
</dbReference>
<accession>A0A6C0BBP4</accession>
<dbReference type="InterPro" id="IPR038519">
    <property type="entry name" value="MCP_C_sf"/>
</dbReference>
<dbReference type="Pfam" id="PF04451">
    <property type="entry name" value="Capsid_NCLDV"/>
    <property type="match status" value="1"/>
</dbReference>
<dbReference type="InterPro" id="IPR007542">
    <property type="entry name" value="MCP_C"/>
</dbReference>
<evidence type="ECO:0000313" key="3">
    <source>
        <dbReference type="EMBL" id="QHS89470.1"/>
    </source>
</evidence>
<proteinExistence type="predicted"/>
<protein>
    <recommendedName>
        <fullName evidence="4">Major capsid protein N-terminal domain-containing protein</fullName>
    </recommendedName>
</protein>
<evidence type="ECO:0000259" key="2">
    <source>
        <dbReference type="Pfam" id="PF16903"/>
    </source>
</evidence>